<accession>F6G891</accession>
<feature type="region of interest" description="Disordered" evidence="1">
    <location>
        <begin position="1"/>
        <end position="40"/>
    </location>
</feature>
<gene>
    <name evidence="2" type="ordered locus">RSPO_m00201</name>
</gene>
<evidence type="ECO:0000256" key="1">
    <source>
        <dbReference type="SAM" id="MobiDB-lite"/>
    </source>
</evidence>
<reference evidence="2 3" key="1">
    <citation type="journal article" date="2011" name="J. Bacteriol.">
        <title>Complete genome sequence of the plant pathogen Ralstonia solanacearum strain Po82.</title>
        <authorList>
            <person name="Xu J."/>
            <person name="Zheng H.J."/>
            <person name="Liu L."/>
            <person name="Pan Z.C."/>
            <person name="Prior P."/>
            <person name="Tang B."/>
            <person name="Xu J.S."/>
            <person name="Zhang H."/>
            <person name="Tian Q."/>
            <person name="Zhang L.Q."/>
            <person name="Feng J."/>
        </authorList>
    </citation>
    <scope>NUCLEOTIDE SEQUENCE [LARGE SCALE GENOMIC DNA]</scope>
    <source>
        <strain evidence="3">Po82</strain>
    </source>
</reference>
<evidence type="ECO:0000313" key="3">
    <source>
        <dbReference type="Proteomes" id="UP000007953"/>
    </source>
</evidence>
<name>F6G891_RALS8</name>
<dbReference type="GeneID" id="61365326"/>
<feature type="compositionally biased region" description="Low complexity" evidence="1">
    <location>
        <begin position="22"/>
        <end position="36"/>
    </location>
</feature>
<dbReference type="RefSeq" id="WP_014618506.1">
    <property type="nucleotide sequence ID" value="NC_017575.1"/>
</dbReference>
<sequence>MPRGKITGRHIQGSSAPPAPAPAITGAGGHASSSTGRPPVACSTELEGLTRLSVSESPAAAPISIRPQPGPVPLRVNSAQTLLTPAAQEVQRAQNRGLVWRRLVDSGRADTDQLMDLARSGVQSADAGLRALEWLAARSLIANGHEVRGALLIHLAEAAMAGVEAYHQIATQDEEDGSEDDSEVELDASLAFSDAVAFAERLNADVELKRDWVDGPMRELKNYRTVLDGIIDCSKPAGRPTETQAMLKDHVPAVTASQARCRSAMQSLNALSIMAGALRLIPLIAQAGLPDLGARVRDLLDAMGHRHDKVQAAMSALDAQVFWHPDAKDVARPDPLCAHVLAGYKALIRDHSDRLERVGERLCLDAAARIEMNDATELGQTMMDVAHAISAYGACMREQCESVRGVRAAPAAASRARVGASASQLDVASPVSAPAGGGAVDRTRRKQDKRPAEPVRTVPAPVPGPPDARTAEQKAADDLLKRYPVDLETAERFHGDLVAVGCASGKDTSDIERLMNDPKRDAVVVAASARGHARDWFGTRERLENAQARLCADDPRHERLTDRIRALDVIERYVDVWEADVAKRALHPRAKYLERLLDLDEIDRIDVPIRMRPGRNKRKKPDHVFEICIQPKRLSSRDEDTDQGGDRARRDERDRAWPLFVHLHTSRQVGADELHKLEPREINAVHLKSDAQKNLGADWERAMHKLGYLDAKVERSEVSFTLLSRLLVATHRGEGSASTASSVARAR</sequence>
<dbReference type="EMBL" id="CP002820">
    <property type="protein sequence ID" value="AEG70842.1"/>
    <property type="molecule type" value="Genomic_DNA"/>
</dbReference>
<keyword evidence="2" id="KW-0614">Plasmid</keyword>
<dbReference type="HOGENOM" id="CLU_021634_0_0_4"/>
<organism evidence="2 3">
    <name type="scientific">Ralstonia solanacearum (strain Po82)</name>
    <dbReference type="NCBI Taxonomy" id="1031711"/>
    <lineage>
        <taxon>Bacteria</taxon>
        <taxon>Pseudomonadati</taxon>
        <taxon>Pseudomonadota</taxon>
        <taxon>Betaproteobacteria</taxon>
        <taxon>Burkholderiales</taxon>
        <taxon>Burkholderiaceae</taxon>
        <taxon>Ralstonia</taxon>
        <taxon>Ralstonia solanacearum species complex</taxon>
    </lineage>
</organism>
<dbReference type="PATRIC" id="fig|1031711.3.peg.3465"/>
<dbReference type="Proteomes" id="UP000007953">
    <property type="component" value="Plasmid megaplasmid"/>
</dbReference>
<geneLocation type="plasmid" evidence="3"/>
<evidence type="ECO:0000313" key="2">
    <source>
        <dbReference type="EMBL" id="AEG70842.1"/>
    </source>
</evidence>
<proteinExistence type="predicted"/>
<protein>
    <submittedName>
        <fullName evidence="2">Putative type III effector protein (Hlk2)</fullName>
    </submittedName>
</protein>
<feature type="region of interest" description="Disordered" evidence="1">
    <location>
        <begin position="423"/>
        <end position="470"/>
    </location>
</feature>
<dbReference type="AlphaFoldDB" id="F6G891"/>
<dbReference type="KEGG" id="rsn:RSPO_m00201"/>
<feature type="compositionally biased region" description="Low complexity" evidence="1">
    <location>
        <begin position="423"/>
        <end position="434"/>
    </location>
</feature>